<evidence type="ECO:0000256" key="1">
    <source>
        <dbReference type="ARBA" id="ARBA00001936"/>
    </source>
</evidence>
<dbReference type="Pfam" id="PF02843">
    <property type="entry name" value="GARS_C"/>
    <property type="match status" value="1"/>
</dbReference>
<sequence length="426" mass="45690">MKVCLIGSGGREYAIGARLIEDNPDIVLDVIPGNDTMTFATTHPDIGATDIPAIVEFCSANEIELCVVAPDNPLVAGLVDALEDTGIACFGPRQRGAMLEGSKSFAKQFMFRHGIPTASYAEFHDVQQAQEYAQRASYPLVIKADGLALGKGVVIVDDVAQAHSVLADFMVWRKFGESSAAVIIEEFLSGPEISVLALCDGKTIKPLVSSMDHKKIFDGDRGPNTGGMGCIAPNPVFTAQIATEFEQKIMQPTLTGLIKDGIDFRGCLYFGLMLTVDGLKVIEYNARFGDPETQVVLPLLKGNLLSIFRATSQGRLADVVVECQDRHAACVVMAAEGYPEHPVTGDVVSFPADVEPYLIFAGVKRNGNGELESASGRVLNVLGFGASLGEAIDSAYDHVSAISFAHSHYRNDIGTTAREIEDHHDL</sequence>
<dbReference type="InterPro" id="IPR000115">
    <property type="entry name" value="PRibGlycinamide_synth"/>
</dbReference>
<dbReference type="PANTHER" id="PTHR43472:SF1">
    <property type="entry name" value="PHOSPHORIBOSYLAMINE--GLYCINE LIGASE, CHLOROPLASTIC"/>
    <property type="match status" value="1"/>
</dbReference>
<dbReference type="Pfam" id="PF01071">
    <property type="entry name" value="GARS_A"/>
    <property type="match status" value="1"/>
</dbReference>
<keyword evidence="5 12" id="KW-0436">Ligase</keyword>
<comment type="cofactor">
    <cofactor evidence="2">
        <name>Mg(2+)</name>
        <dbReference type="ChEBI" id="CHEBI:18420"/>
    </cofactor>
</comment>
<comment type="similarity">
    <text evidence="9 12">Belongs to the GARS family.</text>
</comment>
<evidence type="ECO:0000313" key="16">
    <source>
        <dbReference type="Proteomes" id="UP000214355"/>
    </source>
</evidence>
<keyword evidence="7 12" id="KW-0658">Purine biosynthesis</keyword>
<dbReference type="Gene3D" id="3.90.600.10">
    <property type="entry name" value="Phosphoribosylglycinamide synthetase, C-terminal domain"/>
    <property type="match status" value="1"/>
</dbReference>
<evidence type="ECO:0000256" key="12">
    <source>
        <dbReference type="HAMAP-Rule" id="MF_00138"/>
    </source>
</evidence>
<dbReference type="SMART" id="SM01209">
    <property type="entry name" value="GARS_A"/>
    <property type="match status" value="1"/>
</dbReference>
<dbReference type="InterPro" id="IPR020562">
    <property type="entry name" value="PRibGlycinamide_synth_N"/>
</dbReference>
<dbReference type="STRING" id="131112.SAMN04489737_1465"/>
<dbReference type="InterPro" id="IPR013815">
    <property type="entry name" value="ATP_grasp_subdomain_1"/>
</dbReference>
<evidence type="ECO:0000256" key="7">
    <source>
        <dbReference type="ARBA" id="ARBA00022755"/>
    </source>
</evidence>
<keyword evidence="16" id="KW-1185">Reference proteome</keyword>
<comment type="cofactor">
    <cofactor evidence="1">
        <name>Mn(2+)</name>
        <dbReference type="ChEBI" id="CHEBI:29035"/>
    </cofactor>
</comment>
<dbReference type="EMBL" id="LT629804">
    <property type="protein sequence ID" value="SDU81267.1"/>
    <property type="molecule type" value="Genomic_DNA"/>
</dbReference>
<dbReference type="GO" id="GO:0046872">
    <property type="term" value="F:metal ion binding"/>
    <property type="evidence" value="ECO:0007669"/>
    <property type="project" value="InterPro"/>
</dbReference>
<evidence type="ECO:0000256" key="9">
    <source>
        <dbReference type="ARBA" id="ARBA00038345"/>
    </source>
</evidence>
<protein>
    <recommendedName>
        <fullName evidence="4 12">Phosphoribosylamine--glycine ligase</fullName>
        <ecNumber evidence="4 12">6.3.4.13</ecNumber>
    </recommendedName>
    <alternativeName>
        <fullName evidence="12">GARS</fullName>
    </alternativeName>
    <alternativeName>
        <fullName evidence="10 12">Glycinamide ribonucleotide synthetase</fullName>
    </alternativeName>
    <alternativeName>
        <fullName evidence="11 12">Phosphoribosylglycinamide synthetase</fullName>
    </alternativeName>
</protein>
<dbReference type="InterPro" id="IPR011054">
    <property type="entry name" value="Rudment_hybrid_motif"/>
</dbReference>
<dbReference type="InterPro" id="IPR016185">
    <property type="entry name" value="PreATP-grasp_dom_sf"/>
</dbReference>
<comment type="catalytic activity">
    <reaction evidence="12">
        <text>5-phospho-beta-D-ribosylamine + glycine + ATP = N(1)-(5-phospho-beta-D-ribosyl)glycinamide + ADP + phosphate + H(+)</text>
        <dbReference type="Rhea" id="RHEA:17453"/>
        <dbReference type="ChEBI" id="CHEBI:15378"/>
        <dbReference type="ChEBI" id="CHEBI:30616"/>
        <dbReference type="ChEBI" id="CHEBI:43474"/>
        <dbReference type="ChEBI" id="CHEBI:57305"/>
        <dbReference type="ChEBI" id="CHEBI:58681"/>
        <dbReference type="ChEBI" id="CHEBI:143788"/>
        <dbReference type="ChEBI" id="CHEBI:456216"/>
        <dbReference type="EC" id="6.3.4.13"/>
    </reaction>
</comment>
<evidence type="ECO:0000313" key="15">
    <source>
        <dbReference type="EMBL" id="SDU81267.1"/>
    </source>
</evidence>
<dbReference type="Proteomes" id="UP000214355">
    <property type="component" value="Chromosome I"/>
</dbReference>
<dbReference type="UniPathway" id="UPA00074">
    <property type="reaction ID" value="UER00125"/>
</dbReference>
<reference evidence="16" key="1">
    <citation type="submission" date="2016-10" db="EMBL/GenBank/DDBJ databases">
        <authorList>
            <person name="Varghese N."/>
            <person name="Submissions S."/>
        </authorList>
    </citation>
    <scope>NUCLEOTIDE SEQUENCE [LARGE SCALE GENOMIC DNA]</scope>
    <source>
        <strain evidence="16">DSM 10002</strain>
    </source>
</reference>
<evidence type="ECO:0000256" key="5">
    <source>
        <dbReference type="ARBA" id="ARBA00022598"/>
    </source>
</evidence>
<evidence type="ECO:0000256" key="13">
    <source>
        <dbReference type="PROSITE-ProRule" id="PRU00409"/>
    </source>
</evidence>
<proteinExistence type="inferred from homology"/>
<dbReference type="NCBIfam" id="TIGR00877">
    <property type="entry name" value="purD"/>
    <property type="match status" value="1"/>
</dbReference>
<dbReference type="Gene3D" id="3.40.50.20">
    <property type="match status" value="1"/>
</dbReference>
<dbReference type="SUPFAM" id="SSF51246">
    <property type="entry name" value="Rudiment single hybrid motif"/>
    <property type="match status" value="1"/>
</dbReference>
<accession>A0A1H2LJS1</accession>
<dbReference type="InterPro" id="IPR020560">
    <property type="entry name" value="PRibGlycinamide_synth_C-dom"/>
</dbReference>
<dbReference type="GO" id="GO:0009113">
    <property type="term" value="P:purine nucleobase biosynthetic process"/>
    <property type="evidence" value="ECO:0007669"/>
    <property type="project" value="InterPro"/>
</dbReference>
<evidence type="ECO:0000256" key="2">
    <source>
        <dbReference type="ARBA" id="ARBA00001946"/>
    </source>
</evidence>
<dbReference type="EC" id="6.3.4.13" evidence="4 12"/>
<dbReference type="Gene3D" id="3.30.470.20">
    <property type="entry name" value="ATP-grasp fold, B domain"/>
    <property type="match status" value="1"/>
</dbReference>
<dbReference type="OrthoDB" id="9807240at2"/>
<evidence type="ECO:0000256" key="8">
    <source>
        <dbReference type="ARBA" id="ARBA00022840"/>
    </source>
</evidence>
<keyword evidence="8 13" id="KW-0067">ATP-binding</keyword>
<feature type="domain" description="ATP-grasp" evidence="14">
    <location>
        <begin position="107"/>
        <end position="313"/>
    </location>
</feature>
<evidence type="ECO:0000256" key="10">
    <source>
        <dbReference type="ARBA" id="ARBA00042242"/>
    </source>
</evidence>
<dbReference type="PROSITE" id="PS50975">
    <property type="entry name" value="ATP_GRASP"/>
    <property type="match status" value="1"/>
</dbReference>
<dbReference type="InterPro" id="IPR037123">
    <property type="entry name" value="PRibGlycinamide_synth_C_sf"/>
</dbReference>
<evidence type="ECO:0000256" key="11">
    <source>
        <dbReference type="ARBA" id="ARBA00042864"/>
    </source>
</evidence>
<dbReference type="InterPro" id="IPR011761">
    <property type="entry name" value="ATP-grasp"/>
</dbReference>
<dbReference type="GeneID" id="65345194"/>
<evidence type="ECO:0000256" key="6">
    <source>
        <dbReference type="ARBA" id="ARBA00022741"/>
    </source>
</evidence>
<dbReference type="GO" id="GO:0005524">
    <property type="term" value="F:ATP binding"/>
    <property type="evidence" value="ECO:0007669"/>
    <property type="project" value="UniProtKB-UniRule"/>
</dbReference>
<dbReference type="GO" id="GO:0006189">
    <property type="term" value="P:'de novo' IMP biosynthetic process"/>
    <property type="evidence" value="ECO:0007669"/>
    <property type="project" value="UniProtKB-UniRule"/>
</dbReference>
<dbReference type="Pfam" id="PF02844">
    <property type="entry name" value="GARS_N"/>
    <property type="match status" value="1"/>
</dbReference>
<evidence type="ECO:0000259" key="14">
    <source>
        <dbReference type="PROSITE" id="PS50975"/>
    </source>
</evidence>
<keyword evidence="6 13" id="KW-0547">Nucleotide-binding</keyword>
<organism evidence="15 16">
    <name type="scientific">Arcanobacterium phocae</name>
    <dbReference type="NCBI Taxonomy" id="131112"/>
    <lineage>
        <taxon>Bacteria</taxon>
        <taxon>Bacillati</taxon>
        <taxon>Actinomycetota</taxon>
        <taxon>Actinomycetes</taxon>
        <taxon>Actinomycetales</taxon>
        <taxon>Actinomycetaceae</taxon>
        <taxon>Arcanobacterium</taxon>
    </lineage>
</organism>
<dbReference type="InterPro" id="IPR020559">
    <property type="entry name" value="PRibGlycinamide_synth_CS"/>
</dbReference>
<dbReference type="SUPFAM" id="SSF52440">
    <property type="entry name" value="PreATP-grasp domain"/>
    <property type="match status" value="1"/>
</dbReference>
<comment type="pathway">
    <text evidence="3 12">Purine metabolism; IMP biosynthesis via de novo pathway; N(1)-(5-phospho-D-ribosyl)glycinamide from 5-phospho-alpha-D-ribose 1-diphosphate: step 2/2.</text>
</comment>
<dbReference type="Gene3D" id="3.30.1490.20">
    <property type="entry name" value="ATP-grasp fold, A domain"/>
    <property type="match status" value="1"/>
</dbReference>
<dbReference type="GO" id="GO:0004637">
    <property type="term" value="F:phosphoribosylamine-glycine ligase activity"/>
    <property type="evidence" value="ECO:0007669"/>
    <property type="project" value="UniProtKB-UniRule"/>
</dbReference>
<gene>
    <name evidence="12" type="primary">purD</name>
    <name evidence="15" type="ORF">SAMN04489737_1465</name>
</gene>
<dbReference type="AlphaFoldDB" id="A0A1H2LJS1"/>
<dbReference type="PROSITE" id="PS00184">
    <property type="entry name" value="GARS"/>
    <property type="match status" value="1"/>
</dbReference>
<dbReference type="RefSeq" id="WP_091281666.1">
    <property type="nucleotide sequence ID" value="NZ_LT629804.1"/>
</dbReference>
<dbReference type="SUPFAM" id="SSF56059">
    <property type="entry name" value="Glutathione synthetase ATP-binding domain-like"/>
    <property type="match status" value="1"/>
</dbReference>
<dbReference type="InterPro" id="IPR020561">
    <property type="entry name" value="PRibGlycinamid_synth_ATP-grasp"/>
</dbReference>
<evidence type="ECO:0000256" key="4">
    <source>
        <dbReference type="ARBA" id="ARBA00013255"/>
    </source>
</evidence>
<dbReference type="SMART" id="SM01210">
    <property type="entry name" value="GARS_C"/>
    <property type="match status" value="1"/>
</dbReference>
<evidence type="ECO:0000256" key="3">
    <source>
        <dbReference type="ARBA" id="ARBA00005174"/>
    </source>
</evidence>
<name>A0A1H2LJS1_9ACTO</name>
<dbReference type="HAMAP" id="MF_00138">
    <property type="entry name" value="GARS"/>
    <property type="match status" value="1"/>
</dbReference>
<dbReference type="PANTHER" id="PTHR43472">
    <property type="entry name" value="PHOSPHORIBOSYLAMINE--GLYCINE LIGASE"/>
    <property type="match status" value="1"/>
</dbReference>